<dbReference type="InterPro" id="IPR018201">
    <property type="entry name" value="Ketoacyl_synth_AS"/>
</dbReference>
<dbReference type="Gene3D" id="3.40.50.720">
    <property type="entry name" value="NAD(P)-binding Rossmann-like Domain"/>
    <property type="match status" value="2"/>
</dbReference>
<dbReference type="GO" id="GO:0047879">
    <property type="term" value="F:erythronolide synthase activity"/>
    <property type="evidence" value="ECO:0007669"/>
    <property type="project" value="UniProtKB-EC"/>
</dbReference>
<comment type="catalytic activity">
    <reaction evidence="9">
        <text>6 (S)-methylmalonyl-CoA + propanoyl-CoA + 6 NADPH + 12 H(+) = 6-deoxyerythronolide B + 6 CO2 + 6 NADP(+) + 7 CoA + H2O</text>
        <dbReference type="Rhea" id="RHEA:23068"/>
        <dbReference type="ChEBI" id="CHEBI:15377"/>
        <dbReference type="ChEBI" id="CHEBI:15378"/>
        <dbReference type="ChEBI" id="CHEBI:16089"/>
        <dbReference type="ChEBI" id="CHEBI:16526"/>
        <dbReference type="ChEBI" id="CHEBI:57287"/>
        <dbReference type="ChEBI" id="CHEBI:57327"/>
        <dbReference type="ChEBI" id="CHEBI:57392"/>
        <dbReference type="ChEBI" id="CHEBI:57783"/>
        <dbReference type="ChEBI" id="CHEBI:58349"/>
        <dbReference type="EC" id="2.3.1.94"/>
    </reaction>
</comment>
<feature type="domain" description="Carrier" evidence="14">
    <location>
        <begin position="892"/>
        <end position="967"/>
    </location>
</feature>
<dbReference type="PANTHER" id="PTHR43775:SF51">
    <property type="entry name" value="INACTIVE PHENOLPHTHIOCEROL SYNTHESIS POLYKETIDE SYNTHASE TYPE I PKS1-RELATED"/>
    <property type="match status" value="1"/>
</dbReference>
<evidence type="ECO:0000256" key="12">
    <source>
        <dbReference type="ARBA" id="ARBA00063272"/>
    </source>
</evidence>
<dbReference type="SUPFAM" id="SSF55048">
    <property type="entry name" value="Probable ACP-binding domain of malonyl-CoA ACP transacylase"/>
    <property type="match status" value="3"/>
</dbReference>
<dbReference type="FunFam" id="3.40.366.10:FF:000002">
    <property type="entry name" value="Probable polyketide synthase 2"/>
    <property type="match status" value="1"/>
</dbReference>
<dbReference type="Pfam" id="PF22953">
    <property type="entry name" value="SpnB_Rossmann"/>
    <property type="match status" value="1"/>
</dbReference>
<evidence type="ECO:0000256" key="11">
    <source>
        <dbReference type="ARBA" id="ARBA00060622"/>
    </source>
</evidence>
<dbReference type="Pfam" id="PF02801">
    <property type="entry name" value="Ketoacyl-synt_C"/>
    <property type="match status" value="3"/>
</dbReference>
<protein>
    <recommendedName>
        <fullName evidence="13">6-deoxyerythronolide-B synthase</fullName>
        <ecNumber evidence="13">2.3.1.94</ecNumber>
    </recommendedName>
</protein>
<dbReference type="InterPro" id="IPR006162">
    <property type="entry name" value="Ppantetheine_attach_site"/>
</dbReference>
<proteinExistence type="predicted"/>
<dbReference type="GO" id="GO:0004315">
    <property type="term" value="F:3-oxoacyl-[acyl-carrier-protein] synthase activity"/>
    <property type="evidence" value="ECO:0007669"/>
    <property type="project" value="InterPro"/>
</dbReference>
<dbReference type="SMART" id="SM00822">
    <property type="entry name" value="PKS_KR"/>
    <property type="match status" value="2"/>
</dbReference>
<dbReference type="EMBL" id="FOFV01000028">
    <property type="protein sequence ID" value="SES41647.1"/>
    <property type="molecule type" value="Genomic_DNA"/>
</dbReference>
<dbReference type="InterPro" id="IPR020841">
    <property type="entry name" value="PKS_Beta-ketoAc_synthase_dom"/>
</dbReference>
<dbReference type="InterPro" id="IPR050091">
    <property type="entry name" value="PKS_NRPS_Biosynth_Enz"/>
</dbReference>
<dbReference type="PROSITE" id="PS52004">
    <property type="entry name" value="KS3_2"/>
    <property type="match status" value="3"/>
</dbReference>
<dbReference type="PANTHER" id="PTHR43775">
    <property type="entry name" value="FATTY ACID SYNTHASE"/>
    <property type="match status" value="1"/>
</dbReference>
<reference evidence="17" key="1">
    <citation type="submission" date="2016-10" db="EMBL/GenBank/DDBJ databases">
        <authorList>
            <person name="Varghese N."/>
            <person name="Submissions S."/>
        </authorList>
    </citation>
    <scope>NUCLEOTIDE SEQUENCE [LARGE SCALE GENOMIC DNA]</scope>
    <source>
        <strain evidence="17">DSM 44437</strain>
    </source>
</reference>
<dbReference type="CDD" id="cd08952">
    <property type="entry name" value="KR_1_SDR_x"/>
    <property type="match status" value="1"/>
</dbReference>
<evidence type="ECO:0000256" key="10">
    <source>
        <dbReference type="ARBA" id="ARBA00060158"/>
    </source>
</evidence>
<gene>
    <name evidence="16" type="ORF">SAMN04488000_12834</name>
</gene>
<dbReference type="CDD" id="cd00833">
    <property type="entry name" value="PKS"/>
    <property type="match status" value="3"/>
</dbReference>
<evidence type="ECO:0000259" key="15">
    <source>
        <dbReference type="PROSITE" id="PS52004"/>
    </source>
</evidence>
<evidence type="ECO:0000256" key="2">
    <source>
        <dbReference type="ARBA" id="ARBA00022450"/>
    </source>
</evidence>
<dbReference type="SMART" id="SM00827">
    <property type="entry name" value="PKS_AT"/>
    <property type="match status" value="3"/>
</dbReference>
<evidence type="ECO:0000313" key="16">
    <source>
        <dbReference type="EMBL" id="SES41647.1"/>
    </source>
</evidence>
<dbReference type="Pfam" id="PF16197">
    <property type="entry name" value="KAsynt_C_assoc"/>
    <property type="match status" value="3"/>
</dbReference>
<evidence type="ECO:0000313" key="17">
    <source>
        <dbReference type="Proteomes" id="UP000199503"/>
    </source>
</evidence>
<keyword evidence="7" id="KW-0511">Multifunctional enzyme</keyword>
<evidence type="ECO:0000256" key="4">
    <source>
        <dbReference type="ARBA" id="ARBA00022679"/>
    </source>
</evidence>
<dbReference type="Proteomes" id="UP000199503">
    <property type="component" value="Unassembled WGS sequence"/>
</dbReference>
<organism evidence="16 17">
    <name type="scientific">Lentzea albida</name>
    <dbReference type="NCBI Taxonomy" id="65499"/>
    <lineage>
        <taxon>Bacteria</taxon>
        <taxon>Bacillati</taxon>
        <taxon>Actinomycetota</taxon>
        <taxon>Actinomycetes</taxon>
        <taxon>Pseudonocardiales</taxon>
        <taxon>Pseudonocardiaceae</taxon>
        <taxon>Lentzea</taxon>
    </lineage>
</organism>
<comment type="function">
    <text evidence="10">Involved in the biosynthesis of antibiotic erythromycin via the biosynthesis of its aglycone precursor, 6-deoxyerythronolide B (6-dEB).</text>
</comment>
<keyword evidence="17" id="KW-1185">Reference proteome</keyword>
<dbReference type="Pfam" id="PF08659">
    <property type="entry name" value="KR"/>
    <property type="match status" value="2"/>
</dbReference>
<dbReference type="STRING" id="65499.SAMN04488000_12834"/>
<dbReference type="GO" id="GO:0006633">
    <property type="term" value="P:fatty acid biosynthetic process"/>
    <property type="evidence" value="ECO:0007669"/>
    <property type="project" value="InterPro"/>
</dbReference>
<dbReference type="InterPro" id="IPR014030">
    <property type="entry name" value="Ketoacyl_synth_N"/>
</dbReference>
<evidence type="ECO:0000259" key="14">
    <source>
        <dbReference type="PROSITE" id="PS50075"/>
    </source>
</evidence>
<dbReference type="SUPFAM" id="SSF53901">
    <property type="entry name" value="Thiolase-like"/>
    <property type="match status" value="3"/>
</dbReference>
<dbReference type="Gene3D" id="3.30.70.3290">
    <property type="match status" value="3"/>
</dbReference>
<keyword evidence="5" id="KW-0677">Repeat</keyword>
<dbReference type="InterPro" id="IPR032821">
    <property type="entry name" value="PKS_assoc"/>
</dbReference>
<dbReference type="SMART" id="SM00823">
    <property type="entry name" value="PKS_PP"/>
    <property type="match status" value="3"/>
</dbReference>
<feature type="domain" description="Carrier" evidence="14">
    <location>
        <begin position="3650"/>
        <end position="3725"/>
    </location>
</feature>
<dbReference type="Gene3D" id="1.10.1200.10">
    <property type="entry name" value="ACP-like"/>
    <property type="match status" value="3"/>
</dbReference>
<evidence type="ECO:0000256" key="13">
    <source>
        <dbReference type="ARBA" id="ARBA00066981"/>
    </source>
</evidence>
<dbReference type="Pfam" id="PF00109">
    <property type="entry name" value="ketoacyl-synt"/>
    <property type="match status" value="3"/>
</dbReference>
<feature type="domain" description="Carrier" evidence="14">
    <location>
        <begin position="2285"/>
        <end position="2360"/>
    </location>
</feature>
<dbReference type="InterPro" id="IPR036291">
    <property type="entry name" value="NAD(P)-bd_dom_sf"/>
</dbReference>
<dbReference type="Pfam" id="PF08990">
    <property type="entry name" value="Docking"/>
    <property type="match status" value="1"/>
</dbReference>
<dbReference type="SMART" id="SM00825">
    <property type="entry name" value="PKS_KS"/>
    <property type="match status" value="3"/>
</dbReference>
<dbReference type="PROSITE" id="PS00606">
    <property type="entry name" value="KS3_1"/>
    <property type="match status" value="3"/>
</dbReference>
<dbReference type="Gene3D" id="3.40.366.10">
    <property type="entry name" value="Malonyl-Coenzyme A Acyl Carrier Protein, domain 2"/>
    <property type="match status" value="3"/>
</dbReference>
<dbReference type="InterPro" id="IPR055123">
    <property type="entry name" value="SpnB-like_Rossmann"/>
</dbReference>
<dbReference type="CDD" id="cd08956">
    <property type="entry name" value="KR_3_FAS_SDR_x"/>
    <property type="match status" value="1"/>
</dbReference>
<keyword evidence="4 16" id="KW-0808">Transferase</keyword>
<keyword evidence="6" id="KW-0045">Antibiotic biosynthesis</keyword>
<dbReference type="PROSITE" id="PS00012">
    <property type="entry name" value="PHOSPHOPANTETHEINE"/>
    <property type="match status" value="2"/>
</dbReference>
<dbReference type="InterPro" id="IPR013968">
    <property type="entry name" value="PKS_KR"/>
</dbReference>
<dbReference type="SUPFAM" id="SSF51735">
    <property type="entry name" value="NAD(P)-binding Rossmann-fold domains"/>
    <property type="match status" value="4"/>
</dbReference>
<evidence type="ECO:0000256" key="6">
    <source>
        <dbReference type="ARBA" id="ARBA00023194"/>
    </source>
</evidence>
<dbReference type="Pfam" id="PF00550">
    <property type="entry name" value="PP-binding"/>
    <property type="match status" value="3"/>
</dbReference>
<dbReference type="SMART" id="SM01294">
    <property type="entry name" value="PKS_PP_betabranch"/>
    <property type="match status" value="2"/>
</dbReference>
<comment type="pathway">
    <text evidence="11">Antibiotic biosynthesis; erythromycin biosynthesis.</text>
</comment>
<keyword evidence="2" id="KW-0596">Phosphopantetheine</keyword>
<dbReference type="InterPro" id="IPR001227">
    <property type="entry name" value="Ac_transferase_dom_sf"/>
</dbReference>
<dbReference type="InterPro" id="IPR020806">
    <property type="entry name" value="PKS_PP-bd"/>
</dbReference>
<dbReference type="InterPro" id="IPR016035">
    <property type="entry name" value="Acyl_Trfase/lysoPLipase"/>
</dbReference>
<sequence length="3799" mass="396746">MTVESAMNQPAADFVEALRAQLKENDRLRRQNQRLVAARVEPLAVVGMACRLPGGVESPEDLWDLVRDGRDAVSGFPQDRGWDLAGLIGTGPGQSITGSGGFLGDVAGFDAEFFGIAPREALAMDPQQRISLEVCWEALERAGIDPASLAGSQTGVFVGASAGDYDAASEGTEGYNLTGGSMAVVSGRLSYLLGLEGPAVTVDTACSSSLVALHWAGQSLRQGECDLALVGGVAVLATPGVFVEFSRQGGLAPDGRCKSFSEAADGTGWAEGAAMLVLERLSDAERNGHRVLALVRGSAVNQDGASNGLSAPNGPSQQRVIRSALKRAGLTPSDVDVVEAHGTGTTLGDPIEAQALLATYGQERDRPVLVGSMKSNIGHTQAASGLAGVIKMVQALRHGVAPQSLHLGQPSSHVDWSAGAVELLTASSEWPEVDRPRRAAVSAFGVSGTNAHVILEQGPAPADHEPVGAPMVPWVVSATAEPALATQVDRLRSRTDDRVDVGWTLLSRSVFEHRAVLLASEDGVAEVARGVAGEHELAFLFSGQGAQRLGMGRDLYGRFPVFAGALDEVLDRLEPGLRDVVWGADQDLLDRTGFAQPALFAVEVALFRLVESWGVTPDFVAGHSIGEVAAAHVAGVLSLDDACTLVRARAGLMEALPSGGAMIAIAATEAEVLPLLGEGVSIAAVNGPSSVVVAGEEAAVLAVAACFEGRKTTRLRVSHAFHSPLMEPMLDDFAAALRGLSFAEPRVPLVSNVTGELVTDEACSVEYWVRHVREAVRFADGLRALSDAGASAFLELGPDGVLTGLVEDGVAVPALRRNRDEEASLLTALGRLYVHGVDVDWGGIVPAGRLLDLPTYAFQRERFWPTGAPAAAATQVSAEDLVLSGSIAERTKAMTKVVGAETAAVLGHTSADRVATNRAFGDLGFDSLMAVELRRRLAAMTGVELTATAVFDHPTPSSLAAHLASAMLGQDTDTDRPHPLRAVSADDPIAIVGMACRYPGGIGSPEDLWELVADGADGISRFPSDRGWDLDALSGGGSGRSVTGSGGFLADIAGFDARFFGISPREALAMDPQQRLVLEVCWEAVERAGIDPASLRGSQSGVFVGTNGQDYANLMLTAEDDVLGHTGTGLAASVMSGRVAYSLGLEGPAVTVDTACSSSLVALHWAAQALRRGECSLALAGGVNLMSTSDAFVGFSLQGGLAPDGRSKSFSDDADGVAWSEGVGMLLLERLSDARRNGRRVLALVRGSAVNSDGASNGLTAPSGPAQRRVIRQALADARLRSSDVDVVEAHGTGTKLGDPIEAHALLRTYGQDRERPLLLGSIKSNIGHSQAAAGIAGLIKVVQAMRHGVVPKTLHVTAPTSAVDWSTGSIDLVTEQTAWPETGRPRRAAVSSFGVSGTNAHVIVEHVAVPEEPEPTDPAVVPWPVSAKSAPALVAQIERVGSVDALRTDIAWSLSARTAFENRAVLLATEDGVMEVARGVAAEQSVAFLFSGQGAQRLGMGRDLYGRFPVFAAAFDEVLDRLEPGLREVVWGSDAELLNRTGSAQPALFAVEVALFRLVESWGVTPDYVAGHSIGEVAAAHVAGVLSLDDACTLVRARAGLMEALPSGGAMVAIAATEAEVLPLLGGGVSIAAVNRADSVVLAGDESSVLEIAARFEDRKTSRLKVSHAFHSPLMEPMLDEFARALENLSFREPLMPLVSNVTGALVTDEVCSPQYWVRHVREAVRFADGLRALTDAGATAFLELGPDGVLTGLVDERPAVAALRRNRDEETSLLTALGELHVRGVDVDWRQVVPAGRLVDLPTYPFEHERFWPEIDHVVDVDSWRYRVDWLPVPTTNAEVSPGRWLVIMSEGGDTGWVTDVLGDDVDLQVQGDPIDPSRSYTGVLIFPHTVESVLLLTQAVLAADLDARLWCVTRGAVAVDRDELVADAGLSMVWGLGRVVALERPATWGGLVDLPAEIDERVVAGLRSVLAGSEDQVAVRATGVFGRRLVRAPITAGGDWQPRGTVLITGGTGGLGAFVARWLARDGAEHLVLMSRRGPAAPGAAELRAELEDLGARVTVVACDAADRDAVSGVLAAVPADVPLTAVFHAAGVVAGNAGVESLTPADLDGEIRAKVTSARWLHELTEDAELDAFVLFSSIAGIWGTGGQSGYAAANAYLDGLAEYRRGRGLPATAVSWGAWAEAGMASDPEVGDHLRKRGVLPIRPDAGLTALRRAIEAGDTAVTVSNMDWARFVSGYTAARPSPLLAELPEVAAALAVDVSGQDAGLRRTLAGLPEQERRQAVLDLVRTTASAALGRGDAAEVPPGRAFRDLGFDSLTAVDLRGRLVAATGLPLPTTLAFDHPTAEVLAEYLVEELFGAASGRQAAVEAVARVEGDPVVVVGMACRYPGGVGSAEELWQLVFSGEDAIGDFPADRGWRVGPGLSATASGGFLHDIAGFDAGFFGISPREAQVMDPQQRLLLETSWEALEHAGIDPESVRGSQTGVFVGTNGQDYSTLVENASEDVGGMAGTGLAASVLSGRVSYTFGFEGPAMTIDTACSSSLVALHLAAQALRSGECSLALAGGVTVMSTPDAFVEFTRQGGLAPDGRCKPFSDRADGTGWSEGVGVLVVERLSDAERNGHPVLAVLRGSAVNQDGASNGLTAPNGPSQQRVIRRALAGAGLSPSDVDAVEAHGTGTTLGDPIEAQALVGVYGQDRDRPLLLGAIKSNIGHTQAAAGVAGVIKMIMAMRHGVLPATLHADPPSSHVDWSAGAVRLLSENTPWETGDRPRRAGISSFGISGTNAHVIIEEPGPSAGQDSPDRPVVPWVVSAKSEPALTAQIGRLREVGAPRGDVGWSLLARSEFDHRAVLLATATGVTEVARGVAGKQVPAFLFSGQGSQRLGMGRDLAARFPVFSDALDEVLGYLPAGLRERMWGSDADELNRTGNAQPALFAVEVALCRLLESWGIVPGFVGGHSVGEIAAAHVAGVFSLPDACLLVETRARLMQALPPGGAMVAIAVTEAEVLAVLPATVAIAAVNSRSSVVVAGPEDDVLAVAARFEGRRTTRLRVSHAFHSPLVEPVLDDFAGVVAGLRFGRPSLPVVSNLTGGLVSDELCSPEYWVRHVRETVRFADGLRTVTDAGATLLLEVGPGSALAALADDTTVVPVLRGDRDEETAVLTAAARAHVAGVRVDWRRVVPAGRRVELPAYAFQHQRLWLEGPATATASHDSLFRVHWVPLPPGPAGVSRDLEFFRPSIGSDVVAGVHDSARQALAAVQDQLAADRPDGARLVVVTTGAVAAGPAEEVTGIAAAGVWGLVRSAQSEHPGRFLLVDLDGDDRSEDVLDAAVGAALAGDESQLAIRQGVVSVPRLSPVLDSPAMTEHRGDLSGTVLVTGGTGTLGGLVARHLVTSRGVRRLLLTSRRGPEAPDARRLCADLAELGAEAHVVACDMADREAVARLLADIPAEHPLTGVVHAAGVVDDGVVGTLTSEQIDRVLRAKADSAWYLHELTEHLDLELFVLFSSAAGVLGAQGQANYAAANTFLDAVAQRRRASGLVATSLAWGLWAERSGISGDLTDAGLARLRRSGAIALDTARGLELFDVGSALPDALVVPAPLDTRVLVGADVPAVLRDLVPTVPRSADEQRPAVPPLAERLAGLDPREQDELVLGLVSGHVATVLGLESADQVEPHRGFLELGITSLTAVELRNLLAADTGIRLPSTLVFDHPAPAVLAAHLRAAVYAEAEPAIEPLLAGLESAAPRLSGEDRESLLRRLTDLQQTLLGTAGPHDEPALVLADATDDEMFALIDKELGLD</sequence>
<feature type="domain" description="Ketosynthase family 3 (KS3)" evidence="15">
    <location>
        <begin position="986"/>
        <end position="1407"/>
    </location>
</feature>
<dbReference type="InterPro" id="IPR036736">
    <property type="entry name" value="ACP-like_sf"/>
</dbReference>
<dbReference type="GO" id="GO:0033068">
    <property type="term" value="P:macrolide biosynthetic process"/>
    <property type="evidence" value="ECO:0007669"/>
    <property type="project" value="UniProtKB-ARBA"/>
</dbReference>
<dbReference type="InterPro" id="IPR015083">
    <property type="entry name" value="NorB/c/GfsB-D-like_docking"/>
</dbReference>
<dbReference type="InterPro" id="IPR014031">
    <property type="entry name" value="Ketoacyl_synth_C"/>
</dbReference>
<dbReference type="FunFam" id="3.40.47.10:FF:000019">
    <property type="entry name" value="Polyketide synthase type I"/>
    <property type="match status" value="3"/>
</dbReference>
<dbReference type="PROSITE" id="PS50075">
    <property type="entry name" value="CARRIER"/>
    <property type="match status" value="3"/>
</dbReference>
<keyword evidence="8" id="KW-0012">Acyltransferase</keyword>
<dbReference type="GO" id="GO:0004312">
    <property type="term" value="F:fatty acid synthase activity"/>
    <property type="evidence" value="ECO:0007669"/>
    <property type="project" value="TreeGrafter"/>
</dbReference>
<accession>A0A1H9X6Y6</accession>
<dbReference type="InterPro" id="IPR057326">
    <property type="entry name" value="KR_dom"/>
</dbReference>
<evidence type="ECO:0000256" key="3">
    <source>
        <dbReference type="ARBA" id="ARBA00022553"/>
    </source>
</evidence>
<dbReference type="Pfam" id="PF00698">
    <property type="entry name" value="Acyl_transf_1"/>
    <property type="match status" value="3"/>
</dbReference>
<evidence type="ECO:0000256" key="8">
    <source>
        <dbReference type="ARBA" id="ARBA00023315"/>
    </source>
</evidence>
<dbReference type="InterPro" id="IPR009081">
    <property type="entry name" value="PP-bd_ACP"/>
</dbReference>
<evidence type="ECO:0000256" key="1">
    <source>
        <dbReference type="ARBA" id="ARBA00001957"/>
    </source>
</evidence>
<dbReference type="SUPFAM" id="SSF52151">
    <property type="entry name" value="FabD/lysophospholipase-like"/>
    <property type="match status" value="3"/>
</dbReference>
<dbReference type="InterPro" id="IPR016036">
    <property type="entry name" value="Malonyl_transacylase_ACP-bd"/>
</dbReference>
<keyword evidence="3" id="KW-0597">Phosphoprotein</keyword>
<evidence type="ECO:0000256" key="9">
    <source>
        <dbReference type="ARBA" id="ARBA00052442"/>
    </source>
</evidence>
<dbReference type="EC" id="2.3.1.94" evidence="13"/>
<dbReference type="InterPro" id="IPR016039">
    <property type="entry name" value="Thiolase-like"/>
</dbReference>
<dbReference type="InterPro" id="IPR014043">
    <property type="entry name" value="Acyl_transferase_dom"/>
</dbReference>
<dbReference type="FunFam" id="1.10.1200.10:FF:000007">
    <property type="entry name" value="Probable polyketide synthase pks17"/>
    <property type="match status" value="3"/>
</dbReference>
<evidence type="ECO:0000256" key="5">
    <source>
        <dbReference type="ARBA" id="ARBA00022737"/>
    </source>
</evidence>
<feature type="domain" description="Ketosynthase family 3 (KS3)" evidence="15">
    <location>
        <begin position="2379"/>
        <end position="2794"/>
    </location>
</feature>
<dbReference type="SUPFAM" id="SSF47336">
    <property type="entry name" value="ACP-like"/>
    <property type="match status" value="3"/>
</dbReference>
<evidence type="ECO:0000256" key="7">
    <source>
        <dbReference type="ARBA" id="ARBA00023268"/>
    </source>
</evidence>
<dbReference type="Gene3D" id="3.40.47.10">
    <property type="match status" value="3"/>
</dbReference>
<feature type="domain" description="Ketosynthase family 3 (KS3)" evidence="15">
    <location>
        <begin position="40"/>
        <end position="457"/>
    </location>
</feature>
<name>A0A1H9X6Y6_9PSEU</name>
<dbReference type="GO" id="GO:0031177">
    <property type="term" value="F:phosphopantetheine binding"/>
    <property type="evidence" value="ECO:0007669"/>
    <property type="project" value="InterPro"/>
</dbReference>
<comment type="subunit">
    <text evidence="12">Homodimer. Erythronolide synthase is composed of EryAI, EryAII and EryAIII multimodular (2 modules) polypeptides each coding for a functional synthase subunit which participates in 2 of the six FAS-like elongation steps required for formation of the polyketide. Module 1, 2, 3, 4, 5, and 6 participating in biosynthesis steps 1, 2, 3, 4, 5, and 6, respectively.</text>
</comment>
<comment type="cofactor">
    <cofactor evidence="1">
        <name>pantetheine 4'-phosphate</name>
        <dbReference type="ChEBI" id="CHEBI:47942"/>
    </cofactor>
</comment>